<dbReference type="VEuPathDB" id="TrichDB:TRFO_13016"/>
<gene>
    <name evidence="5" type="primary">rab4b</name>
    <name evidence="5" type="ORF">TRFO_13016</name>
</gene>
<dbReference type="PANTHER" id="PTHR47979">
    <property type="entry name" value="DRAB11-RELATED"/>
    <property type="match status" value="1"/>
</dbReference>
<keyword evidence="4" id="KW-0472">Membrane</keyword>
<proteinExistence type="inferred from homology"/>
<organism evidence="5 6">
    <name type="scientific">Tritrichomonas foetus</name>
    <dbReference type="NCBI Taxonomy" id="1144522"/>
    <lineage>
        <taxon>Eukaryota</taxon>
        <taxon>Metamonada</taxon>
        <taxon>Parabasalia</taxon>
        <taxon>Tritrichomonadida</taxon>
        <taxon>Tritrichomonadidae</taxon>
        <taxon>Tritrichomonas</taxon>
    </lineage>
</organism>
<accession>A0A1J4KZR4</accession>
<reference evidence="5" key="1">
    <citation type="submission" date="2016-10" db="EMBL/GenBank/DDBJ databases">
        <authorList>
            <person name="Benchimol M."/>
            <person name="Almeida L.G."/>
            <person name="Vasconcelos A.T."/>
            <person name="Perreira-Neves A."/>
            <person name="Rosa I.A."/>
            <person name="Tasca T."/>
            <person name="Bogo M.R."/>
            <person name="de Souza W."/>
        </authorList>
    </citation>
    <scope>NUCLEOTIDE SEQUENCE [LARGE SCALE GENOMIC DNA]</scope>
    <source>
        <strain evidence="5">K</strain>
    </source>
</reference>
<dbReference type="InterPro" id="IPR001806">
    <property type="entry name" value="Small_GTPase"/>
</dbReference>
<comment type="caution">
    <text evidence="5">The sequence shown here is derived from an EMBL/GenBank/DDBJ whole genome shotgun (WGS) entry which is preliminary data.</text>
</comment>
<dbReference type="AlphaFoldDB" id="A0A1J4KZR4"/>
<dbReference type="PROSITE" id="PS51419">
    <property type="entry name" value="RAB"/>
    <property type="match status" value="1"/>
</dbReference>
<evidence type="ECO:0000256" key="4">
    <source>
        <dbReference type="ARBA" id="ARBA00023136"/>
    </source>
</evidence>
<dbReference type="SMART" id="SM00176">
    <property type="entry name" value="RAN"/>
    <property type="match status" value="1"/>
</dbReference>
<evidence type="ECO:0000256" key="1">
    <source>
        <dbReference type="ARBA" id="ARBA00004308"/>
    </source>
</evidence>
<dbReference type="Pfam" id="PF00071">
    <property type="entry name" value="Ras"/>
    <property type="match status" value="1"/>
</dbReference>
<evidence type="ECO:0000313" key="6">
    <source>
        <dbReference type="Proteomes" id="UP000179807"/>
    </source>
</evidence>
<dbReference type="GO" id="GO:0012505">
    <property type="term" value="C:endomembrane system"/>
    <property type="evidence" value="ECO:0007669"/>
    <property type="project" value="UniProtKB-SubCell"/>
</dbReference>
<evidence type="ECO:0000256" key="2">
    <source>
        <dbReference type="ARBA" id="ARBA00006270"/>
    </source>
</evidence>
<dbReference type="CDD" id="cd00154">
    <property type="entry name" value="Rab"/>
    <property type="match status" value="1"/>
</dbReference>
<dbReference type="SMART" id="SM00174">
    <property type="entry name" value="RHO"/>
    <property type="match status" value="1"/>
</dbReference>
<dbReference type="InterPro" id="IPR027417">
    <property type="entry name" value="P-loop_NTPase"/>
</dbReference>
<dbReference type="SUPFAM" id="SSF52540">
    <property type="entry name" value="P-loop containing nucleoside triphosphate hydrolases"/>
    <property type="match status" value="1"/>
</dbReference>
<dbReference type="GeneID" id="94831690"/>
<dbReference type="InterPro" id="IPR050209">
    <property type="entry name" value="Rab_GTPases_membrane_traffic"/>
</dbReference>
<comment type="similarity">
    <text evidence="2">Belongs to the small GTPase superfamily. Rab family.</text>
</comment>
<dbReference type="OrthoDB" id="9989112at2759"/>
<dbReference type="EMBL" id="MLAK01000078">
    <property type="protein sequence ID" value="OHT16743.1"/>
    <property type="molecule type" value="Genomic_DNA"/>
</dbReference>
<dbReference type="FunFam" id="3.40.50.300:FF:000586">
    <property type="entry name" value="Rab family GTPase"/>
    <property type="match status" value="1"/>
</dbReference>
<dbReference type="GO" id="GO:0005525">
    <property type="term" value="F:GTP binding"/>
    <property type="evidence" value="ECO:0007669"/>
    <property type="project" value="InterPro"/>
</dbReference>
<dbReference type="InterPro" id="IPR005225">
    <property type="entry name" value="Small_GTP-bd"/>
</dbReference>
<dbReference type="PROSITE" id="PS51417">
    <property type="entry name" value="ARF"/>
    <property type="match status" value="1"/>
</dbReference>
<dbReference type="RefSeq" id="XP_068369879.1">
    <property type="nucleotide sequence ID" value="XM_068496986.1"/>
</dbReference>
<dbReference type="PROSITE" id="PS51421">
    <property type="entry name" value="RAS"/>
    <property type="match status" value="1"/>
</dbReference>
<sequence length="192" mass="21085">MSSAYSFKFIIIGSSGVGKTAILKRLVEDTFSNDSQSTIGVEFDSTMIDVDGQQVKLQIWDTAGQERFRSIAKAYFRNAVGVILVFDITERKTFDDVNMWLNDVHSLCDPTAVVLLIGNKSDLSANRVVTLAEAEQFAQHHQLNYLETSAMDGSNVREAFVKVATQIFRKGVKAPPKTTVTPQPSGKQGGCC</sequence>
<dbReference type="SMART" id="SM00175">
    <property type="entry name" value="RAB"/>
    <property type="match status" value="1"/>
</dbReference>
<dbReference type="Proteomes" id="UP000179807">
    <property type="component" value="Unassembled WGS sequence"/>
</dbReference>
<comment type="subcellular location">
    <subcellularLocation>
        <location evidence="1">Endomembrane system</location>
    </subcellularLocation>
</comment>
<dbReference type="SMART" id="SM00173">
    <property type="entry name" value="RAS"/>
    <property type="match status" value="1"/>
</dbReference>
<evidence type="ECO:0000256" key="3">
    <source>
        <dbReference type="ARBA" id="ARBA00022741"/>
    </source>
</evidence>
<dbReference type="PRINTS" id="PR00449">
    <property type="entry name" value="RASTRNSFRMNG"/>
</dbReference>
<dbReference type="GO" id="GO:0003924">
    <property type="term" value="F:GTPase activity"/>
    <property type="evidence" value="ECO:0007669"/>
    <property type="project" value="InterPro"/>
</dbReference>
<evidence type="ECO:0000313" key="5">
    <source>
        <dbReference type="EMBL" id="OHT16743.1"/>
    </source>
</evidence>
<protein>
    <submittedName>
        <fullName evidence="5">Ras-related protein Rab-4B</fullName>
    </submittedName>
</protein>
<dbReference type="NCBIfam" id="TIGR00231">
    <property type="entry name" value="small_GTP"/>
    <property type="match status" value="1"/>
</dbReference>
<dbReference type="PROSITE" id="PS51420">
    <property type="entry name" value="RHO"/>
    <property type="match status" value="1"/>
</dbReference>
<keyword evidence="6" id="KW-1185">Reference proteome</keyword>
<keyword evidence="3" id="KW-0547">Nucleotide-binding</keyword>
<name>A0A1J4KZR4_9EUKA</name>
<dbReference type="Gene3D" id="3.40.50.300">
    <property type="entry name" value="P-loop containing nucleotide triphosphate hydrolases"/>
    <property type="match status" value="1"/>
</dbReference>